<evidence type="ECO:0000259" key="5">
    <source>
        <dbReference type="Pfam" id="PF23760"/>
    </source>
</evidence>
<keyword evidence="2" id="KW-0677">Repeat</keyword>
<feature type="region of interest" description="Disordered" evidence="4">
    <location>
        <begin position="1"/>
        <end position="28"/>
    </location>
</feature>
<dbReference type="PROSITE" id="PS50294">
    <property type="entry name" value="WD_REPEATS_REGION"/>
    <property type="match status" value="1"/>
</dbReference>
<name>A0AAV1III2_9CHLO</name>
<dbReference type="Gene3D" id="2.130.10.10">
    <property type="entry name" value="YVTN repeat-like/Quinoprotein amine dehydrogenase"/>
    <property type="match status" value="1"/>
</dbReference>
<dbReference type="PROSITE" id="PS50082">
    <property type="entry name" value="WD_REPEATS_2"/>
    <property type="match status" value="1"/>
</dbReference>
<reference evidence="6 7" key="1">
    <citation type="submission" date="2023-10" db="EMBL/GenBank/DDBJ databases">
        <authorList>
            <person name="Maclean D."/>
            <person name="Macfadyen A."/>
        </authorList>
    </citation>
    <scope>NUCLEOTIDE SEQUENCE [LARGE SCALE GENOMIC DNA]</scope>
</reference>
<protein>
    <recommendedName>
        <fullName evidence="5">DDB1- and CUL4-associated factor 12 beta-propeller domain-containing protein</fullName>
    </recommendedName>
</protein>
<evidence type="ECO:0000256" key="4">
    <source>
        <dbReference type="SAM" id="MobiDB-lite"/>
    </source>
</evidence>
<feature type="repeat" description="WD" evidence="3">
    <location>
        <begin position="188"/>
        <end position="228"/>
    </location>
</feature>
<organism evidence="6 7">
    <name type="scientific">Coccomyxa viridis</name>
    <dbReference type="NCBI Taxonomy" id="1274662"/>
    <lineage>
        <taxon>Eukaryota</taxon>
        <taxon>Viridiplantae</taxon>
        <taxon>Chlorophyta</taxon>
        <taxon>core chlorophytes</taxon>
        <taxon>Trebouxiophyceae</taxon>
        <taxon>Trebouxiophyceae incertae sedis</taxon>
        <taxon>Coccomyxaceae</taxon>
        <taxon>Coccomyxa</taxon>
    </lineage>
</organism>
<sequence>MLKGMRGRRKASNVEPDTAEGVVKGRSQTSTQALNAVLNGQCGTHSRRRHQREIREALLNKVPACLQESECPCWQWKEYDKAFACEWLDTEHVVIGTKCNRLLLLNTTTQKVRRVPIPAAPPRASAQQAASDNSPAYGNCGIHTIGISPDRQFLATGGTNPADCQVMRISDNNGASSSPLDMEPVQTLVGHNDWVFGVAWVTDRHVVTGSRDQQVKLWKVNTEDDAPKANTQPLYSALPLKPSAREENYKVRDVKYDRQLGRLVSLTTNGAVQIWDPHLSHIRTVRLKHSKEVVCLAMTDSLVAVGSQSHVSLVDPRRKVPVREVESLDHSHGVRSLTFLDHLLSCGSGRGRMFFFDLRASAYLELDPLDAPAVAHHHSSGSSAGSPPGSALPDRTTKFLQCGPGYLNQTDHVYLEHFHGEQVFNACYSHAWDPTSTRLMCVGGPLAYGLRGCYMALWD</sequence>
<dbReference type="InterPro" id="IPR056151">
    <property type="entry name" value="Beta-prop_DCAF12"/>
</dbReference>
<dbReference type="InterPro" id="IPR015943">
    <property type="entry name" value="WD40/YVTN_repeat-like_dom_sf"/>
</dbReference>
<comment type="caution">
    <text evidence="6">The sequence shown here is derived from an EMBL/GenBank/DDBJ whole genome shotgun (WGS) entry which is preliminary data.</text>
</comment>
<feature type="domain" description="DDB1- and CUL4-associated factor 12 beta-propeller" evidence="5">
    <location>
        <begin position="79"/>
        <end position="458"/>
    </location>
</feature>
<evidence type="ECO:0000256" key="2">
    <source>
        <dbReference type="ARBA" id="ARBA00022737"/>
    </source>
</evidence>
<evidence type="ECO:0000256" key="1">
    <source>
        <dbReference type="ARBA" id="ARBA00022574"/>
    </source>
</evidence>
<dbReference type="InterPro" id="IPR001680">
    <property type="entry name" value="WD40_rpt"/>
</dbReference>
<proteinExistence type="predicted"/>
<evidence type="ECO:0000256" key="3">
    <source>
        <dbReference type="PROSITE-ProRule" id="PRU00221"/>
    </source>
</evidence>
<evidence type="ECO:0000313" key="7">
    <source>
        <dbReference type="Proteomes" id="UP001314263"/>
    </source>
</evidence>
<dbReference type="PANTHER" id="PTHR19848:SF8">
    <property type="entry name" value="F-BOX AND WD REPEAT DOMAIN CONTAINING 7"/>
    <property type="match status" value="1"/>
</dbReference>
<gene>
    <name evidence="6" type="ORF">CVIRNUC_009005</name>
</gene>
<accession>A0AAV1III2</accession>
<dbReference type="AlphaFoldDB" id="A0AAV1III2"/>
<dbReference type="Proteomes" id="UP001314263">
    <property type="component" value="Unassembled WGS sequence"/>
</dbReference>
<dbReference type="SMART" id="SM00320">
    <property type="entry name" value="WD40"/>
    <property type="match status" value="4"/>
</dbReference>
<evidence type="ECO:0000313" key="6">
    <source>
        <dbReference type="EMBL" id="CAK0785794.1"/>
    </source>
</evidence>
<keyword evidence="7" id="KW-1185">Reference proteome</keyword>
<dbReference type="SUPFAM" id="SSF50978">
    <property type="entry name" value="WD40 repeat-like"/>
    <property type="match status" value="1"/>
</dbReference>
<feature type="compositionally biased region" description="Basic residues" evidence="4">
    <location>
        <begin position="1"/>
        <end position="11"/>
    </location>
</feature>
<dbReference type="EMBL" id="CAUYUE010000013">
    <property type="protein sequence ID" value="CAK0785794.1"/>
    <property type="molecule type" value="Genomic_DNA"/>
</dbReference>
<dbReference type="PANTHER" id="PTHR19848">
    <property type="entry name" value="WD40 REPEAT PROTEIN"/>
    <property type="match status" value="1"/>
</dbReference>
<dbReference type="Pfam" id="PF23760">
    <property type="entry name" value="Beta-prop_DCAF12"/>
    <property type="match status" value="1"/>
</dbReference>
<keyword evidence="1 3" id="KW-0853">WD repeat</keyword>
<dbReference type="InterPro" id="IPR036322">
    <property type="entry name" value="WD40_repeat_dom_sf"/>
</dbReference>